<dbReference type="EMBL" id="JAOCZP010000004">
    <property type="protein sequence ID" value="MCT7376267.1"/>
    <property type="molecule type" value="Genomic_DNA"/>
</dbReference>
<reference evidence="1 2" key="1">
    <citation type="submission" date="2022-09" db="EMBL/GenBank/DDBJ databases">
        <title>Chelativorans salina sp. nov., a novel slightly halophilic bacterium isolated from a saline lake sediment enrichment.</title>
        <authorList>
            <person name="Gao L."/>
            <person name="Fang B.-Z."/>
            <person name="Li W.-J."/>
        </authorList>
    </citation>
    <scope>NUCLEOTIDE SEQUENCE [LARGE SCALE GENOMIC DNA]</scope>
    <source>
        <strain evidence="1 2">EGI FJ00035</strain>
    </source>
</reference>
<accession>A0ABT2LNX9</accession>
<comment type="caution">
    <text evidence="1">The sequence shown here is derived from an EMBL/GenBank/DDBJ whole genome shotgun (WGS) entry which is preliminary data.</text>
</comment>
<evidence type="ECO:0008006" key="3">
    <source>
        <dbReference type="Google" id="ProtNLM"/>
    </source>
</evidence>
<dbReference type="Proteomes" id="UP001320831">
    <property type="component" value="Unassembled WGS sequence"/>
</dbReference>
<gene>
    <name evidence="1" type="ORF">N5A92_14610</name>
</gene>
<proteinExistence type="predicted"/>
<evidence type="ECO:0000313" key="1">
    <source>
        <dbReference type="EMBL" id="MCT7376267.1"/>
    </source>
</evidence>
<name>A0ABT2LNX9_9HYPH</name>
<organism evidence="1 2">
    <name type="scientific">Chelativorans salis</name>
    <dbReference type="NCBI Taxonomy" id="2978478"/>
    <lineage>
        <taxon>Bacteria</taxon>
        <taxon>Pseudomonadati</taxon>
        <taxon>Pseudomonadota</taxon>
        <taxon>Alphaproteobacteria</taxon>
        <taxon>Hyphomicrobiales</taxon>
        <taxon>Phyllobacteriaceae</taxon>
        <taxon>Chelativorans</taxon>
    </lineage>
</organism>
<evidence type="ECO:0000313" key="2">
    <source>
        <dbReference type="Proteomes" id="UP001320831"/>
    </source>
</evidence>
<dbReference type="RefSeq" id="WP_260904036.1">
    <property type="nucleotide sequence ID" value="NZ_JAOCZP010000004.1"/>
</dbReference>
<dbReference type="Gene3D" id="3.40.630.30">
    <property type="match status" value="1"/>
</dbReference>
<sequence length="371" mass="40278">MTAVRPLQEDDIAAVAGLFQRIFRDQRQPPPEALAVYLRRLYLEFPGHDPEIASLVHLREDGGISGFIGVTTLPMTFEGRPLRAAVCGSLMVEDRESDPMAGARLLKAFLAGPQDLSFSETASEVSAAMWTRLRGVQLPQYSLDWVRMIRPFSFLAQAASGKMRALAMLSPLAGTIDTLARRRMSADALRWSGIPENWKGVGTCSAVEITPNEFAGLVAPFTAHFQLRPDWAPGQLEQILADAQSKAKYGPAMFCKVVSRTGKTVGGFFYHGGRGRIGRVLQTLTLPGQAGAVIDAMFAHAAEQGLAGLRGRTQPALLEAMLGRRVAFTHLASTVVHARDAGIVQVLQEGKGFLNGIAGEHWSRLIGDRFD</sequence>
<keyword evidence="2" id="KW-1185">Reference proteome</keyword>
<dbReference type="SUPFAM" id="SSF55729">
    <property type="entry name" value="Acyl-CoA N-acyltransferases (Nat)"/>
    <property type="match status" value="1"/>
</dbReference>
<dbReference type="InterPro" id="IPR016181">
    <property type="entry name" value="Acyl_CoA_acyltransferase"/>
</dbReference>
<protein>
    <recommendedName>
        <fullName evidence="3">N-acetyltransferase domain-containing protein</fullName>
    </recommendedName>
</protein>